<evidence type="ECO:0000313" key="2">
    <source>
        <dbReference type="Proteomes" id="UP001367508"/>
    </source>
</evidence>
<name>A0AAN9Q4B6_CANGL</name>
<proteinExistence type="predicted"/>
<dbReference type="EMBL" id="JAYMYQ010000007">
    <property type="protein sequence ID" value="KAK7320794.1"/>
    <property type="molecule type" value="Genomic_DNA"/>
</dbReference>
<comment type="caution">
    <text evidence="1">The sequence shown here is derived from an EMBL/GenBank/DDBJ whole genome shotgun (WGS) entry which is preliminary data.</text>
</comment>
<reference evidence="1 2" key="1">
    <citation type="submission" date="2024-01" db="EMBL/GenBank/DDBJ databases">
        <title>The genomes of 5 underutilized Papilionoideae crops provide insights into root nodulation and disease resistanc.</title>
        <authorList>
            <person name="Jiang F."/>
        </authorList>
    </citation>
    <scope>NUCLEOTIDE SEQUENCE [LARGE SCALE GENOMIC DNA]</scope>
    <source>
        <strain evidence="1">LVBAO_FW01</strain>
        <tissue evidence="1">Leaves</tissue>
    </source>
</reference>
<dbReference type="AlphaFoldDB" id="A0AAN9Q4B6"/>
<evidence type="ECO:0000313" key="1">
    <source>
        <dbReference type="EMBL" id="KAK7320794.1"/>
    </source>
</evidence>
<protein>
    <submittedName>
        <fullName evidence="1">Uncharacterized protein</fullName>
    </submittedName>
</protein>
<accession>A0AAN9Q4B6</accession>
<organism evidence="1 2">
    <name type="scientific">Canavalia gladiata</name>
    <name type="common">Sword bean</name>
    <name type="synonym">Dolichos gladiatus</name>
    <dbReference type="NCBI Taxonomy" id="3824"/>
    <lineage>
        <taxon>Eukaryota</taxon>
        <taxon>Viridiplantae</taxon>
        <taxon>Streptophyta</taxon>
        <taxon>Embryophyta</taxon>
        <taxon>Tracheophyta</taxon>
        <taxon>Spermatophyta</taxon>
        <taxon>Magnoliopsida</taxon>
        <taxon>eudicotyledons</taxon>
        <taxon>Gunneridae</taxon>
        <taxon>Pentapetalae</taxon>
        <taxon>rosids</taxon>
        <taxon>fabids</taxon>
        <taxon>Fabales</taxon>
        <taxon>Fabaceae</taxon>
        <taxon>Papilionoideae</taxon>
        <taxon>50 kb inversion clade</taxon>
        <taxon>NPAAA clade</taxon>
        <taxon>indigoferoid/millettioid clade</taxon>
        <taxon>Phaseoleae</taxon>
        <taxon>Canavalia</taxon>
    </lineage>
</organism>
<dbReference type="Proteomes" id="UP001367508">
    <property type="component" value="Unassembled WGS sequence"/>
</dbReference>
<keyword evidence="2" id="KW-1185">Reference proteome</keyword>
<sequence>MMRCNGNSFTFIRHSSLLRKLERVNHLNDNDLTLSEMNSFEGEKDGVKVTQRASRAPISIGSVARNKSSLEVIILESIIKLSLQMEDSTIVTKNETYQKLLP</sequence>
<gene>
    <name evidence="1" type="ORF">VNO77_30599</name>
</gene>